<feature type="domain" description="CzcB-like C-terminal circularly permuted SH3-like" evidence="9">
    <location>
        <begin position="341"/>
        <end position="403"/>
    </location>
</feature>
<evidence type="ECO:0000313" key="11">
    <source>
        <dbReference type="Proteomes" id="UP001262889"/>
    </source>
</evidence>
<reference evidence="10 11" key="1">
    <citation type="submission" date="2023-09" db="EMBL/GenBank/DDBJ databases">
        <authorList>
            <person name="Rey-Velasco X."/>
        </authorList>
    </citation>
    <scope>NUCLEOTIDE SEQUENCE [LARGE SCALE GENOMIC DNA]</scope>
    <source>
        <strain evidence="10 11">F363</strain>
    </source>
</reference>
<dbReference type="InterPro" id="IPR058790">
    <property type="entry name" value="BSH_CusB"/>
</dbReference>
<dbReference type="InterPro" id="IPR006143">
    <property type="entry name" value="RND_pump_MFP"/>
</dbReference>
<dbReference type="PANTHER" id="PTHR30097">
    <property type="entry name" value="CATION EFFLUX SYSTEM PROTEIN CUSB"/>
    <property type="match status" value="1"/>
</dbReference>
<keyword evidence="3" id="KW-0472">Membrane</keyword>
<evidence type="ECO:0000259" key="7">
    <source>
        <dbReference type="Pfam" id="PF25919"/>
    </source>
</evidence>
<comment type="similarity">
    <text evidence="1">Belongs to the membrane fusion protein (MFP) (TC 8.A.1) family.</text>
</comment>
<evidence type="ECO:0000256" key="1">
    <source>
        <dbReference type="ARBA" id="ARBA00009477"/>
    </source>
</evidence>
<dbReference type="Pfam" id="PF19335">
    <property type="entry name" value="HMBD"/>
    <property type="match status" value="1"/>
</dbReference>
<dbReference type="Gene3D" id="2.40.30.170">
    <property type="match status" value="1"/>
</dbReference>
<dbReference type="Proteomes" id="UP001262889">
    <property type="component" value="Unassembled WGS sequence"/>
</dbReference>
<feature type="domain" description="Heavy metal binding" evidence="5">
    <location>
        <begin position="55"/>
        <end position="81"/>
    </location>
</feature>
<protein>
    <submittedName>
        <fullName evidence="10">Efflux RND transporter periplasmic adaptor subunit</fullName>
    </submittedName>
</protein>
<dbReference type="SUPFAM" id="SSF111369">
    <property type="entry name" value="HlyD-like secretion proteins"/>
    <property type="match status" value="1"/>
</dbReference>
<evidence type="ECO:0000256" key="3">
    <source>
        <dbReference type="SAM" id="Phobius"/>
    </source>
</evidence>
<evidence type="ECO:0000313" key="10">
    <source>
        <dbReference type="EMBL" id="MDT0642535.1"/>
    </source>
</evidence>
<dbReference type="InterPro" id="IPR021782">
    <property type="entry name" value="DUF3347"/>
</dbReference>
<gene>
    <name evidence="10" type="ORF">RM553_06780</name>
</gene>
<feature type="domain" description="CusB-like three alpha-helical bundle" evidence="6">
    <location>
        <begin position="169"/>
        <end position="218"/>
    </location>
</feature>
<dbReference type="Gene3D" id="2.40.420.20">
    <property type="match status" value="1"/>
</dbReference>
<feature type="domain" description="CusB-like beta-barrel" evidence="8">
    <location>
        <begin position="256"/>
        <end position="331"/>
    </location>
</feature>
<dbReference type="InterPro" id="IPR058792">
    <property type="entry name" value="Beta-barrel_RND_2"/>
</dbReference>
<comment type="caution">
    <text evidence="10">The sequence shown here is derived from an EMBL/GenBank/DDBJ whole genome shotgun (WGS) entry which is preliminary data.</text>
</comment>
<keyword evidence="11" id="KW-1185">Reference proteome</keyword>
<keyword evidence="2" id="KW-0813">Transport</keyword>
<dbReference type="InterPro" id="IPR045800">
    <property type="entry name" value="HMBD"/>
</dbReference>
<dbReference type="Pfam" id="PF25954">
    <property type="entry name" value="Beta-barrel_RND_2"/>
    <property type="match status" value="1"/>
</dbReference>
<dbReference type="Pfam" id="PF25975">
    <property type="entry name" value="CzcB_C"/>
    <property type="match status" value="1"/>
</dbReference>
<dbReference type="Pfam" id="PF11827">
    <property type="entry name" value="DUF3347"/>
    <property type="match status" value="1"/>
</dbReference>
<keyword evidence="3" id="KW-1133">Transmembrane helix</keyword>
<keyword evidence="3" id="KW-0812">Transmembrane</keyword>
<evidence type="ECO:0000259" key="9">
    <source>
        <dbReference type="Pfam" id="PF25975"/>
    </source>
</evidence>
<proteinExistence type="inferred from homology"/>
<evidence type="ECO:0000259" key="8">
    <source>
        <dbReference type="Pfam" id="PF25954"/>
    </source>
</evidence>
<sequence length="619" mass="68154">MKKYSIYIGVLIVGLVLGYFIFGGISSDKTIESTEMAEMPDGHDHGTENGETQMWTCSMHPQIMLPEPGDCPICGMDLIPAEEGSGGLTTDQFKMTKNAMALANVQTTTIGGGTIENNSLVLSGKIAENEELNAVQVSHFGGRIEKLYINFTGEQVNRGELLATIYSPELVSAQQELLTAASLKESQPALYKAVRNKLKYWKLSESQINSIENSGKIKENFPVYATVSGTVTMKMAEEGDYVKQGQPIYEIANLSSVWAMFDAYENQIADLEEGQEISITTNAYPGKEFNAKITFIDPVLNTASRTVMIRAVLPNKKGLFKPGMFVQGKVMGVSEDGNETITVPKSAVLWTGERSVVYIRAQGEEPVFELREVKLGRSRGDQYEILGGLQNGDEIVTQGTFTVDAAAQLKGKKSMMSPEGGTPGGSMPGMNMGGDAKGQLDDKEMIKKGQVSTEKFLEGKAYDFRKETPKAFRQQLDDVIEAYLALKEGLVLADANATKKYSSELMESLKKLDGNLLKGDAKTFWDEKKDFLMQHAKLCQEAPSIDGKRENFIYLSQPLIKIVESFGPGDETLYVDYCPMANNNKGAFWLSQTEEIRNPFMKEAMRSCGEVKQVIDSNN</sequence>
<feature type="domain" description="CusB-like barrel-sandwich hybrid" evidence="7">
    <location>
        <begin position="139"/>
        <end position="252"/>
    </location>
</feature>
<dbReference type="InterPro" id="IPR051909">
    <property type="entry name" value="MFP_Cation_Efflux"/>
</dbReference>
<name>A0ABU3C8X6_9FLAO</name>
<feature type="domain" description="DUF3347" evidence="4">
    <location>
        <begin position="479"/>
        <end position="569"/>
    </location>
</feature>
<organism evidence="10 11">
    <name type="scientific">Autumnicola tepida</name>
    <dbReference type="NCBI Taxonomy" id="3075595"/>
    <lineage>
        <taxon>Bacteria</taxon>
        <taxon>Pseudomonadati</taxon>
        <taxon>Bacteroidota</taxon>
        <taxon>Flavobacteriia</taxon>
        <taxon>Flavobacteriales</taxon>
        <taxon>Flavobacteriaceae</taxon>
        <taxon>Autumnicola</taxon>
    </lineage>
</organism>
<feature type="transmembrane region" description="Helical" evidence="3">
    <location>
        <begin position="7"/>
        <end position="25"/>
    </location>
</feature>
<dbReference type="InterPro" id="IPR058791">
    <property type="entry name" value="3HB_CusB"/>
</dbReference>
<accession>A0ABU3C8X6</accession>
<dbReference type="EMBL" id="JAVRHQ010000006">
    <property type="protein sequence ID" value="MDT0642535.1"/>
    <property type="molecule type" value="Genomic_DNA"/>
</dbReference>
<evidence type="ECO:0000259" key="4">
    <source>
        <dbReference type="Pfam" id="PF11827"/>
    </source>
</evidence>
<dbReference type="Pfam" id="PF25869">
    <property type="entry name" value="3HB_CusB"/>
    <property type="match status" value="1"/>
</dbReference>
<dbReference type="Pfam" id="PF25919">
    <property type="entry name" value="BSH_CusB"/>
    <property type="match status" value="1"/>
</dbReference>
<dbReference type="RefSeq" id="WP_311534204.1">
    <property type="nucleotide sequence ID" value="NZ_JAVRHQ010000006.1"/>
</dbReference>
<evidence type="ECO:0000259" key="6">
    <source>
        <dbReference type="Pfam" id="PF25869"/>
    </source>
</evidence>
<dbReference type="PANTHER" id="PTHR30097:SF4">
    <property type="entry name" value="SLR6042 PROTEIN"/>
    <property type="match status" value="1"/>
</dbReference>
<dbReference type="InterPro" id="IPR058649">
    <property type="entry name" value="CzcB_C"/>
</dbReference>
<evidence type="ECO:0000256" key="2">
    <source>
        <dbReference type="ARBA" id="ARBA00022448"/>
    </source>
</evidence>
<dbReference type="Gene3D" id="6.10.140.730">
    <property type="match status" value="1"/>
</dbReference>
<evidence type="ECO:0000259" key="5">
    <source>
        <dbReference type="Pfam" id="PF19335"/>
    </source>
</evidence>
<dbReference type="NCBIfam" id="TIGR01730">
    <property type="entry name" value="RND_mfp"/>
    <property type="match status" value="1"/>
</dbReference>